<proteinExistence type="predicted"/>
<dbReference type="Gene3D" id="3.40.50.300">
    <property type="entry name" value="P-loop containing nucleotide triphosphate hydrolases"/>
    <property type="match status" value="1"/>
</dbReference>
<dbReference type="InterPro" id="IPR025669">
    <property type="entry name" value="AAA_dom"/>
</dbReference>
<dbReference type="AlphaFoldDB" id="A0A927FIH9"/>
<evidence type="ECO:0000313" key="3">
    <source>
        <dbReference type="Proteomes" id="UP000647424"/>
    </source>
</evidence>
<dbReference type="Proteomes" id="UP000647424">
    <property type="component" value="Unassembled WGS sequence"/>
</dbReference>
<dbReference type="Pfam" id="PF13614">
    <property type="entry name" value="AAA_31"/>
    <property type="match status" value="1"/>
</dbReference>
<organism evidence="2 3">
    <name type="scientific">Limnohabitans radicicola</name>
    <dbReference type="NCBI Taxonomy" id="2771427"/>
    <lineage>
        <taxon>Bacteria</taxon>
        <taxon>Pseudomonadati</taxon>
        <taxon>Pseudomonadota</taxon>
        <taxon>Betaproteobacteria</taxon>
        <taxon>Burkholderiales</taxon>
        <taxon>Comamonadaceae</taxon>
        <taxon>Limnohabitans</taxon>
    </lineage>
</organism>
<gene>
    <name evidence="2" type="ORF">IC609_11305</name>
</gene>
<dbReference type="SUPFAM" id="SSF52540">
    <property type="entry name" value="P-loop containing nucleoside triphosphate hydrolases"/>
    <property type="match status" value="1"/>
</dbReference>
<dbReference type="EMBL" id="JACYFT010000002">
    <property type="protein sequence ID" value="MBD8051137.1"/>
    <property type="molecule type" value="Genomic_DNA"/>
</dbReference>
<comment type="caution">
    <text evidence="2">The sequence shown here is derived from an EMBL/GenBank/DDBJ whole genome shotgun (WGS) entry which is preliminary data.</text>
</comment>
<dbReference type="InterPro" id="IPR050678">
    <property type="entry name" value="DNA_Partitioning_ATPase"/>
</dbReference>
<protein>
    <submittedName>
        <fullName evidence="2">ParA family protein</fullName>
    </submittedName>
</protein>
<reference evidence="2" key="1">
    <citation type="submission" date="2020-09" db="EMBL/GenBank/DDBJ databases">
        <title>Genome seq and assembly of Limnohabitants sp.</title>
        <authorList>
            <person name="Chhetri G."/>
        </authorList>
    </citation>
    <scope>NUCLEOTIDE SEQUENCE</scope>
    <source>
        <strain evidence="2">JUR4</strain>
    </source>
</reference>
<evidence type="ECO:0000259" key="1">
    <source>
        <dbReference type="Pfam" id="PF13614"/>
    </source>
</evidence>
<dbReference type="CDD" id="cd02042">
    <property type="entry name" value="ParAB_family"/>
    <property type="match status" value="1"/>
</dbReference>
<dbReference type="RefSeq" id="WP_191819595.1">
    <property type="nucleotide sequence ID" value="NZ_JACYFT010000002.1"/>
</dbReference>
<dbReference type="PANTHER" id="PTHR13696:SF96">
    <property type="entry name" value="COBQ_COBB_MIND_PARA NUCLEOTIDE BINDING DOMAIN-CONTAINING PROTEIN"/>
    <property type="match status" value="1"/>
</dbReference>
<dbReference type="PANTHER" id="PTHR13696">
    <property type="entry name" value="P-LOOP CONTAINING NUCLEOSIDE TRIPHOSPHATE HYDROLASE"/>
    <property type="match status" value="1"/>
</dbReference>
<feature type="domain" description="AAA" evidence="1">
    <location>
        <begin position="9"/>
        <end position="159"/>
    </location>
</feature>
<sequence>MHLKPNTIVISLVSTKGGVGKTTVAANLAGLTSALGLRTLLIDGDVQPALSKYYQLKDPANTGMAQVISSGGLITAQDISHTDHSHLDIIVSNMTDATQNWLKQREDRLILLKRAVRQPMVRDNYDIVIIDTQGATGELQRTAAMAADIMISPIKPDLMNYSEFLSGTLEMMAQLNAMSDLSAELRSGTLCLLINSMDRTRNSMGVARAVRNDFRQHPNVRLLDTVIPASTVYPTARSFNTPVHMLDKPNGNGRSGYEIMHHLLHELLPHLKGVWAEGSPLGHEDHDAAQGV</sequence>
<dbReference type="InterPro" id="IPR027417">
    <property type="entry name" value="P-loop_NTPase"/>
</dbReference>
<evidence type="ECO:0000313" key="2">
    <source>
        <dbReference type="EMBL" id="MBD8051137.1"/>
    </source>
</evidence>
<keyword evidence="3" id="KW-1185">Reference proteome</keyword>
<name>A0A927FIH9_9BURK</name>
<accession>A0A927FIH9</accession>